<evidence type="ECO:0000256" key="8">
    <source>
        <dbReference type="ARBA" id="ARBA00048679"/>
    </source>
</evidence>
<dbReference type="EMBL" id="KQ965760">
    <property type="protein sequence ID" value="KXS15774.1"/>
    <property type="molecule type" value="Genomic_DNA"/>
</dbReference>
<organism evidence="12 13">
    <name type="scientific">Gonapodya prolifera (strain JEL478)</name>
    <name type="common">Monoblepharis prolifera</name>
    <dbReference type="NCBI Taxonomy" id="1344416"/>
    <lineage>
        <taxon>Eukaryota</taxon>
        <taxon>Fungi</taxon>
        <taxon>Fungi incertae sedis</taxon>
        <taxon>Chytridiomycota</taxon>
        <taxon>Chytridiomycota incertae sedis</taxon>
        <taxon>Monoblepharidomycetes</taxon>
        <taxon>Monoblepharidales</taxon>
        <taxon>Gonapodyaceae</taxon>
        <taxon>Gonapodya</taxon>
    </lineage>
</organism>
<dbReference type="Gene3D" id="1.10.510.10">
    <property type="entry name" value="Transferase(Phosphotransferase) domain 1"/>
    <property type="match status" value="1"/>
</dbReference>
<dbReference type="STRING" id="1344416.A0A139AGT1"/>
<dbReference type="CDD" id="cd13994">
    <property type="entry name" value="STKc_HAL4_like"/>
    <property type="match status" value="1"/>
</dbReference>
<dbReference type="PROSITE" id="PS50011">
    <property type="entry name" value="PROTEIN_KINASE_DOM"/>
    <property type="match status" value="1"/>
</dbReference>
<dbReference type="GO" id="GO:0004674">
    <property type="term" value="F:protein serine/threonine kinase activity"/>
    <property type="evidence" value="ECO:0007669"/>
    <property type="project" value="UniProtKB-KW"/>
</dbReference>
<dbReference type="PANTHER" id="PTHR24343">
    <property type="entry name" value="SERINE/THREONINE KINASE"/>
    <property type="match status" value="1"/>
</dbReference>
<evidence type="ECO:0000256" key="1">
    <source>
        <dbReference type="ARBA" id="ARBA00012513"/>
    </source>
</evidence>
<dbReference type="InterPro" id="IPR008271">
    <property type="entry name" value="Ser/Thr_kinase_AS"/>
</dbReference>
<dbReference type="OMA" id="ECCFRQI"/>
<sequence length="290" mass="32976">SLSDKYGLIGKHLGKGANAVVRLAKKVDDWQKQPTYYAVKKFRKRGKDEHKRDYIKKVIAEFCISSSLHHPNVVEAADLVKDDDGRWCEIMEYLPGGDLYGRMAADKITTHDEINCYFMQLLKGVEYLHSIGVAHRDLKPENLILTAKCDTLKIADFGSSFVFRTPWSTELQLARGACGSGPYIAPEEWLMDDDGRPKPYDASKVDVWACGVIYYTLFHNSVPWREAQPSDVHFRAYVTTLRREKPFTPIDSLAPGPRELMRSMLHPEPDKRPAVADLLKTDFARLVEVC</sequence>
<evidence type="ECO:0000256" key="6">
    <source>
        <dbReference type="ARBA" id="ARBA00022840"/>
    </source>
</evidence>
<keyword evidence="4 9" id="KW-0547">Nucleotide-binding</keyword>
<keyword evidence="13" id="KW-1185">Reference proteome</keyword>
<dbReference type="AlphaFoldDB" id="A0A139AGT1"/>
<evidence type="ECO:0000313" key="12">
    <source>
        <dbReference type="EMBL" id="KXS15774.1"/>
    </source>
</evidence>
<keyword evidence="5 12" id="KW-0418">Kinase</keyword>
<keyword evidence="3" id="KW-0808">Transferase</keyword>
<dbReference type="OrthoDB" id="6513151at2759"/>
<dbReference type="EC" id="2.7.11.1" evidence="1"/>
<keyword evidence="6 9" id="KW-0067">ATP-binding</keyword>
<dbReference type="PROSITE" id="PS00107">
    <property type="entry name" value="PROTEIN_KINASE_ATP"/>
    <property type="match status" value="1"/>
</dbReference>
<comment type="similarity">
    <text evidence="10">Belongs to the protein kinase superfamily.</text>
</comment>
<dbReference type="SMART" id="SM00220">
    <property type="entry name" value="S_TKc"/>
    <property type="match status" value="1"/>
</dbReference>
<feature type="domain" description="Protein kinase" evidence="11">
    <location>
        <begin position="7"/>
        <end position="284"/>
    </location>
</feature>
<feature type="binding site" evidence="9">
    <location>
        <position position="41"/>
    </location>
    <ligand>
        <name>ATP</name>
        <dbReference type="ChEBI" id="CHEBI:30616"/>
    </ligand>
</feature>
<evidence type="ECO:0000259" key="11">
    <source>
        <dbReference type="PROSITE" id="PS50011"/>
    </source>
</evidence>
<dbReference type="PIRSF" id="PIRSF000654">
    <property type="entry name" value="Integrin-linked_kinase"/>
    <property type="match status" value="1"/>
</dbReference>
<evidence type="ECO:0000313" key="13">
    <source>
        <dbReference type="Proteomes" id="UP000070544"/>
    </source>
</evidence>
<dbReference type="Proteomes" id="UP000070544">
    <property type="component" value="Unassembled WGS sequence"/>
</dbReference>
<dbReference type="InterPro" id="IPR011009">
    <property type="entry name" value="Kinase-like_dom_sf"/>
</dbReference>
<dbReference type="SUPFAM" id="SSF56112">
    <property type="entry name" value="Protein kinase-like (PK-like)"/>
    <property type="match status" value="1"/>
</dbReference>
<keyword evidence="2 10" id="KW-0723">Serine/threonine-protein kinase</keyword>
<evidence type="ECO:0000256" key="9">
    <source>
        <dbReference type="PROSITE-ProRule" id="PRU10141"/>
    </source>
</evidence>
<proteinExistence type="inferred from homology"/>
<evidence type="ECO:0000256" key="4">
    <source>
        <dbReference type="ARBA" id="ARBA00022741"/>
    </source>
</evidence>
<dbReference type="PANTHER" id="PTHR24343:SF558">
    <property type="entry name" value="PROTEIN KINASE DOMAIN-CONTAINING PROTEIN"/>
    <property type="match status" value="1"/>
</dbReference>
<feature type="non-terminal residue" evidence="12">
    <location>
        <position position="290"/>
    </location>
</feature>
<protein>
    <recommendedName>
        <fullName evidence="1">non-specific serine/threonine protein kinase</fullName>
        <ecNumber evidence="1">2.7.11.1</ecNumber>
    </recommendedName>
</protein>
<name>A0A139AGT1_GONPJ</name>
<reference evidence="12 13" key="1">
    <citation type="journal article" date="2015" name="Genome Biol. Evol.">
        <title>Phylogenomic analyses indicate that early fungi evolved digesting cell walls of algal ancestors of land plants.</title>
        <authorList>
            <person name="Chang Y."/>
            <person name="Wang S."/>
            <person name="Sekimoto S."/>
            <person name="Aerts A.L."/>
            <person name="Choi C."/>
            <person name="Clum A."/>
            <person name="LaButti K.M."/>
            <person name="Lindquist E.A."/>
            <person name="Yee Ngan C."/>
            <person name="Ohm R.A."/>
            <person name="Salamov A.A."/>
            <person name="Grigoriev I.V."/>
            <person name="Spatafora J.W."/>
            <person name="Berbee M.L."/>
        </authorList>
    </citation>
    <scope>NUCLEOTIDE SEQUENCE [LARGE SCALE GENOMIC DNA]</scope>
    <source>
        <strain evidence="12 13">JEL478</strain>
    </source>
</reference>
<evidence type="ECO:0000256" key="5">
    <source>
        <dbReference type="ARBA" id="ARBA00022777"/>
    </source>
</evidence>
<dbReference type="PROSITE" id="PS00108">
    <property type="entry name" value="PROTEIN_KINASE_ST"/>
    <property type="match status" value="1"/>
</dbReference>
<evidence type="ECO:0000256" key="2">
    <source>
        <dbReference type="ARBA" id="ARBA00022527"/>
    </source>
</evidence>
<accession>A0A139AGT1</accession>
<dbReference type="GO" id="GO:0005524">
    <property type="term" value="F:ATP binding"/>
    <property type="evidence" value="ECO:0007669"/>
    <property type="project" value="UniProtKB-UniRule"/>
</dbReference>
<gene>
    <name evidence="12" type="ORF">M427DRAFT_90285</name>
</gene>
<comment type="catalytic activity">
    <reaction evidence="8">
        <text>L-seryl-[protein] + ATP = O-phospho-L-seryl-[protein] + ADP + H(+)</text>
        <dbReference type="Rhea" id="RHEA:17989"/>
        <dbReference type="Rhea" id="RHEA-COMP:9863"/>
        <dbReference type="Rhea" id="RHEA-COMP:11604"/>
        <dbReference type="ChEBI" id="CHEBI:15378"/>
        <dbReference type="ChEBI" id="CHEBI:29999"/>
        <dbReference type="ChEBI" id="CHEBI:30616"/>
        <dbReference type="ChEBI" id="CHEBI:83421"/>
        <dbReference type="ChEBI" id="CHEBI:456216"/>
        <dbReference type="EC" id="2.7.11.1"/>
    </reaction>
</comment>
<evidence type="ECO:0000256" key="7">
    <source>
        <dbReference type="ARBA" id="ARBA00047899"/>
    </source>
</evidence>
<dbReference type="InterPro" id="IPR017441">
    <property type="entry name" value="Protein_kinase_ATP_BS"/>
</dbReference>
<dbReference type="Pfam" id="PF00069">
    <property type="entry name" value="Pkinase"/>
    <property type="match status" value="1"/>
</dbReference>
<feature type="non-terminal residue" evidence="12">
    <location>
        <position position="1"/>
    </location>
</feature>
<comment type="catalytic activity">
    <reaction evidence="7">
        <text>L-threonyl-[protein] + ATP = O-phospho-L-threonyl-[protein] + ADP + H(+)</text>
        <dbReference type="Rhea" id="RHEA:46608"/>
        <dbReference type="Rhea" id="RHEA-COMP:11060"/>
        <dbReference type="Rhea" id="RHEA-COMP:11605"/>
        <dbReference type="ChEBI" id="CHEBI:15378"/>
        <dbReference type="ChEBI" id="CHEBI:30013"/>
        <dbReference type="ChEBI" id="CHEBI:30616"/>
        <dbReference type="ChEBI" id="CHEBI:61977"/>
        <dbReference type="ChEBI" id="CHEBI:456216"/>
        <dbReference type="EC" id="2.7.11.1"/>
    </reaction>
</comment>
<evidence type="ECO:0000256" key="3">
    <source>
        <dbReference type="ARBA" id="ARBA00022679"/>
    </source>
</evidence>
<dbReference type="InterPro" id="IPR000719">
    <property type="entry name" value="Prot_kinase_dom"/>
</dbReference>
<dbReference type="GO" id="GO:0005829">
    <property type="term" value="C:cytosol"/>
    <property type="evidence" value="ECO:0007669"/>
    <property type="project" value="TreeGrafter"/>
</dbReference>
<evidence type="ECO:0000256" key="10">
    <source>
        <dbReference type="RuleBase" id="RU000304"/>
    </source>
</evidence>